<keyword evidence="4" id="KW-1185">Reference proteome</keyword>
<keyword evidence="1" id="KW-0238">DNA-binding</keyword>
<accession>A0A4V2YQW8</accession>
<evidence type="ECO:0000256" key="1">
    <source>
        <dbReference type="ARBA" id="ARBA00023125"/>
    </source>
</evidence>
<evidence type="ECO:0000313" key="3">
    <source>
        <dbReference type="EMBL" id="TDD63787.1"/>
    </source>
</evidence>
<gene>
    <name evidence="3" type="ORF">E1293_42435</name>
</gene>
<dbReference type="EMBL" id="SMKY01000390">
    <property type="protein sequence ID" value="TDD63787.1"/>
    <property type="molecule type" value="Genomic_DNA"/>
</dbReference>
<feature type="non-terminal residue" evidence="3">
    <location>
        <position position="54"/>
    </location>
</feature>
<evidence type="ECO:0000313" key="4">
    <source>
        <dbReference type="Proteomes" id="UP000295578"/>
    </source>
</evidence>
<dbReference type="GO" id="GO:0003677">
    <property type="term" value="F:DNA binding"/>
    <property type="evidence" value="ECO:0007669"/>
    <property type="project" value="UniProtKB-KW"/>
</dbReference>
<dbReference type="AlphaFoldDB" id="A0A4V2YQW8"/>
<dbReference type="SUPFAM" id="SSF46689">
    <property type="entry name" value="Homeodomain-like"/>
    <property type="match status" value="1"/>
</dbReference>
<dbReference type="OrthoDB" id="2356263at2"/>
<dbReference type="Gene3D" id="1.10.357.10">
    <property type="entry name" value="Tetracycline Repressor, domain 2"/>
    <property type="match status" value="1"/>
</dbReference>
<dbReference type="InterPro" id="IPR009057">
    <property type="entry name" value="Homeodomain-like_sf"/>
</dbReference>
<reference evidence="3 4" key="1">
    <citation type="submission" date="2019-03" db="EMBL/GenBank/DDBJ databases">
        <title>Draft genome sequences of novel Actinobacteria.</title>
        <authorList>
            <person name="Sahin N."/>
            <person name="Ay H."/>
            <person name="Saygin H."/>
        </authorList>
    </citation>
    <scope>NUCLEOTIDE SEQUENCE [LARGE SCALE GENOMIC DNA]</scope>
    <source>
        <strain evidence="3 4">DSM 45941</strain>
    </source>
</reference>
<dbReference type="Proteomes" id="UP000295578">
    <property type="component" value="Unassembled WGS sequence"/>
</dbReference>
<sequence length="54" mass="5750">MRAGARLFAAHGIDAARTRDIVALAGQGNDSAITYHFRSRAGLLDAILRAGVQR</sequence>
<protein>
    <submittedName>
        <fullName evidence="3">TetR/AcrR family transcriptional regulator</fullName>
    </submittedName>
</protein>
<organism evidence="3 4">
    <name type="scientific">Actinomadura darangshiensis</name>
    <dbReference type="NCBI Taxonomy" id="705336"/>
    <lineage>
        <taxon>Bacteria</taxon>
        <taxon>Bacillati</taxon>
        <taxon>Actinomycetota</taxon>
        <taxon>Actinomycetes</taxon>
        <taxon>Streptosporangiales</taxon>
        <taxon>Thermomonosporaceae</taxon>
        <taxon>Actinomadura</taxon>
    </lineage>
</organism>
<dbReference type="Pfam" id="PF00440">
    <property type="entry name" value="TetR_N"/>
    <property type="match status" value="1"/>
</dbReference>
<name>A0A4V2YQW8_9ACTN</name>
<feature type="domain" description="HTH tetR-type" evidence="2">
    <location>
        <begin position="2"/>
        <end position="47"/>
    </location>
</feature>
<proteinExistence type="predicted"/>
<dbReference type="InterPro" id="IPR001647">
    <property type="entry name" value="HTH_TetR"/>
</dbReference>
<evidence type="ECO:0000259" key="2">
    <source>
        <dbReference type="Pfam" id="PF00440"/>
    </source>
</evidence>
<comment type="caution">
    <text evidence="3">The sequence shown here is derived from an EMBL/GenBank/DDBJ whole genome shotgun (WGS) entry which is preliminary data.</text>
</comment>